<protein>
    <submittedName>
        <fullName evidence="2">Lateral signaling target protein</fullName>
    </submittedName>
</protein>
<gene>
    <name evidence="2" type="ORF">A2U01_0029144</name>
</gene>
<evidence type="ECO:0000259" key="1">
    <source>
        <dbReference type="Pfam" id="PF13713"/>
    </source>
</evidence>
<dbReference type="Pfam" id="PF13713">
    <property type="entry name" value="BRX_N"/>
    <property type="match status" value="1"/>
</dbReference>
<dbReference type="InterPro" id="IPR027988">
    <property type="entry name" value="BRX_N"/>
</dbReference>
<feature type="domain" description="Transcription factor BREVIS RADIX N-terminal" evidence="1">
    <location>
        <begin position="39"/>
        <end position="57"/>
    </location>
</feature>
<reference evidence="2 3" key="1">
    <citation type="journal article" date="2018" name="Front. Plant Sci.">
        <title>Red Clover (Trifolium pratense) and Zigzag Clover (T. medium) - A Picture of Genomic Similarities and Differences.</title>
        <authorList>
            <person name="Dluhosova J."/>
            <person name="Istvanek J."/>
            <person name="Nedelnik J."/>
            <person name="Repkova J."/>
        </authorList>
    </citation>
    <scope>NUCLEOTIDE SEQUENCE [LARGE SCALE GENOMIC DNA]</scope>
    <source>
        <strain evidence="3">cv. 10/8</strain>
        <tissue evidence="2">Leaf</tissue>
    </source>
</reference>
<accession>A0A392P7I6</accession>
<name>A0A392P7I6_9FABA</name>
<feature type="non-terminal residue" evidence="2">
    <location>
        <position position="57"/>
    </location>
</feature>
<keyword evidence="3" id="KW-1185">Reference proteome</keyword>
<dbReference type="AlphaFoldDB" id="A0A392P7I6"/>
<dbReference type="EMBL" id="LXQA010067664">
    <property type="protein sequence ID" value="MCI08071.1"/>
    <property type="molecule type" value="Genomic_DNA"/>
</dbReference>
<comment type="caution">
    <text evidence="2">The sequence shown here is derived from an EMBL/GenBank/DDBJ whole genome shotgun (WGS) entry which is preliminary data.</text>
</comment>
<evidence type="ECO:0000313" key="2">
    <source>
        <dbReference type="EMBL" id="MCI08071.1"/>
    </source>
</evidence>
<organism evidence="2 3">
    <name type="scientific">Trifolium medium</name>
    <dbReference type="NCBI Taxonomy" id="97028"/>
    <lineage>
        <taxon>Eukaryota</taxon>
        <taxon>Viridiplantae</taxon>
        <taxon>Streptophyta</taxon>
        <taxon>Embryophyta</taxon>
        <taxon>Tracheophyta</taxon>
        <taxon>Spermatophyta</taxon>
        <taxon>Magnoliopsida</taxon>
        <taxon>eudicotyledons</taxon>
        <taxon>Gunneridae</taxon>
        <taxon>Pentapetalae</taxon>
        <taxon>rosids</taxon>
        <taxon>fabids</taxon>
        <taxon>Fabales</taxon>
        <taxon>Fabaceae</taxon>
        <taxon>Papilionoideae</taxon>
        <taxon>50 kb inversion clade</taxon>
        <taxon>NPAAA clade</taxon>
        <taxon>Hologalegina</taxon>
        <taxon>IRL clade</taxon>
        <taxon>Trifolieae</taxon>
        <taxon>Trifolium</taxon>
    </lineage>
</organism>
<proteinExistence type="predicted"/>
<dbReference type="Proteomes" id="UP000265520">
    <property type="component" value="Unassembled WGS sequence"/>
</dbReference>
<sequence>MAECLIPRVESLTRKTQLQEIELERTSKQLKDAIAIAGEETAKCKAAKEVIKSLTAQ</sequence>
<evidence type="ECO:0000313" key="3">
    <source>
        <dbReference type="Proteomes" id="UP000265520"/>
    </source>
</evidence>